<dbReference type="GO" id="GO:0005840">
    <property type="term" value="C:ribosome"/>
    <property type="evidence" value="ECO:0007669"/>
    <property type="project" value="UniProtKB-KW"/>
</dbReference>
<gene>
    <name evidence="6" type="primary">rpsF</name>
    <name evidence="8" type="ORF">JWV37_03330</name>
</gene>
<evidence type="ECO:0000313" key="9">
    <source>
        <dbReference type="Proteomes" id="UP000703590"/>
    </source>
</evidence>
<reference evidence="8 9" key="3">
    <citation type="submission" date="2021-02" db="EMBL/GenBank/DDBJ databases">
        <authorList>
            <person name="Merkel A.Y."/>
        </authorList>
    </citation>
    <scope>NUCLEOTIDE SEQUENCE [LARGE SCALE GENOMIC DNA]</scope>
    <source>
        <strain evidence="8 9">T05b</strain>
    </source>
</reference>
<comment type="caution">
    <text evidence="8">The sequence shown here is derived from an EMBL/GenBank/DDBJ whole genome shotgun (WGS) entry which is preliminary data.</text>
</comment>
<reference evidence="9" key="1">
    <citation type="submission" date="2021-02" db="EMBL/GenBank/DDBJ databases">
        <title>Sulfurospirillum tamanensis sp. nov.</title>
        <authorList>
            <person name="Merkel A.Y."/>
        </authorList>
    </citation>
    <scope>NUCLEOTIDE SEQUENCE [LARGE SCALE GENOMIC DNA]</scope>
    <source>
        <strain evidence="9">T05b</strain>
    </source>
</reference>
<dbReference type="SUPFAM" id="SSF54995">
    <property type="entry name" value="Ribosomal protein S6"/>
    <property type="match status" value="1"/>
</dbReference>
<sequence>MRHYELLFVLKPTLTEEEVQQKLNLMKEVLEKNGAEIASVLEMGTRRLAYEVQKFERGVYFVVYFTAPTAAIKEVERIIRINEEIIKFMTVKFEKKKELAHWEKLANAAKGKKEEATPAQAPEAVAAPVQTEEVAPEVQEA</sequence>
<feature type="compositionally biased region" description="Low complexity" evidence="7">
    <location>
        <begin position="117"/>
        <end position="141"/>
    </location>
</feature>
<dbReference type="Proteomes" id="UP000703590">
    <property type="component" value="Unassembled WGS sequence"/>
</dbReference>
<keyword evidence="6" id="KW-0699">rRNA-binding</keyword>
<evidence type="ECO:0000256" key="1">
    <source>
        <dbReference type="ARBA" id="ARBA00009512"/>
    </source>
</evidence>
<evidence type="ECO:0000256" key="3">
    <source>
        <dbReference type="ARBA" id="ARBA00023274"/>
    </source>
</evidence>
<dbReference type="InterPro" id="IPR014717">
    <property type="entry name" value="Transl_elong_EF1B/ribsomal_bS6"/>
</dbReference>
<feature type="region of interest" description="Disordered" evidence="7">
    <location>
        <begin position="110"/>
        <end position="141"/>
    </location>
</feature>
<protein>
    <recommendedName>
        <fullName evidence="5 6">Small ribosomal subunit protein bS6</fullName>
    </recommendedName>
</protein>
<evidence type="ECO:0000256" key="4">
    <source>
        <dbReference type="ARBA" id="ARBA00035104"/>
    </source>
</evidence>
<evidence type="ECO:0000256" key="6">
    <source>
        <dbReference type="HAMAP-Rule" id="MF_00360"/>
    </source>
</evidence>
<keyword evidence="3 6" id="KW-0687">Ribonucleoprotein</keyword>
<comment type="similarity">
    <text evidence="1 6">Belongs to the bacterial ribosomal protein bS6 family.</text>
</comment>
<dbReference type="PANTHER" id="PTHR21011">
    <property type="entry name" value="MITOCHONDRIAL 28S RIBOSOMAL PROTEIN S6"/>
    <property type="match status" value="1"/>
</dbReference>
<comment type="function">
    <text evidence="4 6">Binds together with bS18 to 16S ribosomal RNA.</text>
</comment>
<dbReference type="InterPro" id="IPR020814">
    <property type="entry name" value="Ribosomal_S6_plastid/chlpt"/>
</dbReference>
<proteinExistence type="inferred from homology"/>
<accession>A0ABS2WQZ4</accession>
<dbReference type="Gene3D" id="3.30.70.60">
    <property type="match status" value="1"/>
</dbReference>
<dbReference type="NCBIfam" id="TIGR00166">
    <property type="entry name" value="S6"/>
    <property type="match status" value="1"/>
</dbReference>
<dbReference type="InterPro" id="IPR000529">
    <property type="entry name" value="Ribosomal_bS6"/>
</dbReference>
<dbReference type="Pfam" id="PF01250">
    <property type="entry name" value="Ribosomal_S6"/>
    <property type="match status" value="1"/>
</dbReference>
<evidence type="ECO:0000256" key="5">
    <source>
        <dbReference type="ARBA" id="ARBA00035294"/>
    </source>
</evidence>
<name>A0ABS2WQZ4_9BACT</name>
<dbReference type="RefSeq" id="WP_205458263.1">
    <property type="nucleotide sequence ID" value="NZ_JAFHKK010000004.1"/>
</dbReference>
<dbReference type="PANTHER" id="PTHR21011:SF1">
    <property type="entry name" value="SMALL RIBOSOMAL SUBUNIT PROTEIN BS6M"/>
    <property type="match status" value="1"/>
</dbReference>
<evidence type="ECO:0000256" key="2">
    <source>
        <dbReference type="ARBA" id="ARBA00022980"/>
    </source>
</evidence>
<evidence type="ECO:0000256" key="7">
    <source>
        <dbReference type="SAM" id="MobiDB-lite"/>
    </source>
</evidence>
<organism evidence="8 9">
    <name type="scientific">Sulfurospirillum tamanense</name>
    <dbReference type="NCBI Taxonomy" id="2813362"/>
    <lineage>
        <taxon>Bacteria</taxon>
        <taxon>Pseudomonadati</taxon>
        <taxon>Campylobacterota</taxon>
        <taxon>Epsilonproteobacteria</taxon>
        <taxon>Campylobacterales</taxon>
        <taxon>Sulfurospirillaceae</taxon>
        <taxon>Sulfurospirillum</taxon>
    </lineage>
</organism>
<reference evidence="8 9" key="2">
    <citation type="submission" date="2021-02" db="EMBL/GenBank/DDBJ databases">
        <title>Sulfurospirillum tamanensis sp. nov.</title>
        <authorList>
            <person name="Frolova A."/>
            <person name="Merkel A."/>
            <person name="Slobodkin A."/>
        </authorList>
    </citation>
    <scope>NUCLEOTIDE SEQUENCE [LARGE SCALE GENOMIC DNA]</scope>
    <source>
        <strain evidence="8 9">T05b</strain>
    </source>
</reference>
<dbReference type="CDD" id="cd00473">
    <property type="entry name" value="bS6"/>
    <property type="match status" value="1"/>
</dbReference>
<dbReference type="InterPro" id="IPR035980">
    <property type="entry name" value="Ribosomal_bS6_sf"/>
</dbReference>
<keyword evidence="6" id="KW-0694">RNA-binding</keyword>
<dbReference type="HAMAP" id="MF_00360">
    <property type="entry name" value="Ribosomal_bS6"/>
    <property type="match status" value="1"/>
</dbReference>
<dbReference type="EMBL" id="JAFHKK010000004">
    <property type="protein sequence ID" value="MBN2963803.1"/>
    <property type="molecule type" value="Genomic_DNA"/>
</dbReference>
<keyword evidence="9" id="KW-1185">Reference proteome</keyword>
<keyword evidence="2 6" id="KW-0689">Ribosomal protein</keyword>
<evidence type="ECO:0000313" key="8">
    <source>
        <dbReference type="EMBL" id="MBN2963803.1"/>
    </source>
</evidence>